<proteinExistence type="predicted"/>
<feature type="non-terminal residue" evidence="5">
    <location>
        <position position="579"/>
    </location>
</feature>
<dbReference type="PROSITE" id="PS00018">
    <property type="entry name" value="EF_HAND_1"/>
    <property type="match status" value="4"/>
</dbReference>
<dbReference type="Proteomes" id="UP001190700">
    <property type="component" value="Unassembled WGS sequence"/>
</dbReference>
<protein>
    <recommendedName>
        <fullName evidence="4">EF-hand domain-containing protein</fullName>
    </recommendedName>
</protein>
<feature type="domain" description="EF-hand" evidence="4">
    <location>
        <begin position="332"/>
        <end position="367"/>
    </location>
</feature>
<dbReference type="SUPFAM" id="SSF47473">
    <property type="entry name" value="EF-hand"/>
    <property type="match status" value="3"/>
</dbReference>
<evidence type="ECO:0000256" key="3">
    <source>
        <dbReference type="ARBA" id="ARBA00022837"/>
    </source>
</evidence>
<feature type="domain" description="EF-hand" evidence="4">
    <location>
        <begin position="435"/>
        <end position="470"/>
    </location>
</feature>
<feature type="domain" description="EF-hand" evidence="4">
    <location>
        <begin position="131"/>
        <end position="166"/>
    </location>
</feature>
<gene>
    <name evidence="5" type="ORF">CYMTET_30620</name>
</gene>
<dbReference type="Pfam" id="PF13202">
    <property type="entry name" value="EF-hand_5"/>
    <property type="match status" value="2"/>
</dbReference>
<dbReference type="SMART" id="SM00054">
    <property type="entry name" value="EFh"/>
    <property type="match status" value="5"/>
</dbReference>
<sequence>MFEFVIGEMVLHRPKDWMPFLMDALNRYRKRTQMRPVLKPKHVKHKEFHDFYCGTRSLRGMCQAAAWLLMESRPADPISVTEELFKMPDDMGLLLKRDILKKRFAMFKDNTTAYNDAFKKGLIFEKGEESDLQKRLMFLFNIWDKNKSGHLEVEEFLKCAKDLGNSQLTMAACDLNTDGRIDLLEYFLVMDGAFKGKNQGQTEVFLYELEKNAVEWPEALIKLTEKGVISSPDDPVAEQMYTLFGIWDSDRSLVIDMAELGKILKDIGGDWEKLAAEYKGDAKLDHYAFCLFLHSLWAGKSGDKTALALELLSERIARGDTGDIGKIINPDELTSTLLELFDLWDDDKSGYIEMGELETVLKDLGGGWSEFLLVSEFDSRGDGSINRIDFVQFLMKHWEGATLKTATLALEALRKKVAGNALTDNVVKNAINPDKLYSKLGQLFDLWDADKSGGIEMKELVVVLRDIGMDPDKHTEGISNETLDREDFCEFLRVMWMGKELETAGIALEMLRKRLQGDKARRELEEKGALESSIAAAIAPDAVNEKLKELFKEWDVDGSGSIEGFELERMLRRCMKAFE</sequence>
<feature type="domain" description="EF-hand" evidence="4">
    <location>
        <begin position="542"/>
        <end position="577"/>
    </location>
</feature>
<keyword evidence="1" id="KW-0479">Metal-binding</keyword>
<evidence type="ECO:0000256" key="2">
    <source>
        <dbReference type="ARBA" id="ARBA00022737"/>
    </source>
</evidence>
<evidence type="ECO:0000256" key="1">
    <source>
        <dbReference type="ARBA" id="ARBA00022723"/>
    </source>
</evidence>
<keyword evidence="2" id="KW-0677">Repeat</keyword>
<name>A0AAE0KTY5_9CHLO</name>
<keyword evidence="6" id="KW-1185">Reference proteome</keyword>
<dbReference type="GO" id="GO:0005509">
    <property type="term" value="F:calcium ion binding"/>
    <property type="evidence" value="ECO:0007669"/>
    <property type="project" value="InterPro"/>
</dbReference>
<accession>A0AAE0KTY5</accession>
<reference evidence="5 6" key="1">
    <citation type="journal article" date="2015" name="Genome Biol. Evol.">
        <title>Comparative Genomics of a Bacterivorous Green Alga Reveals Evolutionary Causalities and Consequences of Phago-Mixotrophic Mode of Nutrition.</title>
        <authorList>
            <person name="Burns J.A."/>
            <person name="Paasch A."/>
            <person name="Narechania A."/>
            <person name="Kim E."/>
        </authorList>
    </citation>
    <scope>NUCLEOTIDE SEQUENCE [LARGE SCALE GENOMIC DNA]</scope>
    <source>
        <strain evidence="5 6">PLY_AMNH</strain>
    </source>
</reference>
<evidence type="ECO:0000313" key="6">
    <source>
        <dbReference type="Proteomes" id="UP001190700"/>
    </source>
</evidence>
<dbReference type="AlphaFoldDB" id="A0AAE0KTY5"/>
<dbReference type="PROSITE" id="PS50222">
    <property type="entry name" value="EF_HAND_2"/>
    <property type="match status" value="4"/>
</dbReference>
<comment type="caution">
    <text evidence="5">The sequence shown here is derived from an EMBL/GenBank/DDBJ whole genome shotgun (WGS) entry which is preliminary data.</text>
</comment>
<organism evidence="5 6">
    <name type="scientific">Cymbomonas tetramitiformis</name>
    <dbReference type="NCBI Taxonomy" id="36881"/>
    <lineage>
        <taxon>Eukaryota</taxon>
        <taxon>Viridiplantae</taxon>
        <taxon>Chlorophyta</taxon>
        <taxon>Pyramimonadophyceae</taxon>
        <taxon>Pyramimonadales</taxon>
        <taxon>Pyramimonadaceae</taxon>
        <taxon>Cymbomonas</taxon>
    </lineage>
</organism>
<keyword evidence="3" id="KW-0106">Calcium</keyword>
<evidence type="ECO:0000259" key="4">
    <source>
        <dbReference type="PROSITE" id="PS50222"/>
    </source>
</evidence>
<evidence type="ECO:0000313" key="5">
    <source>
        <dbReference type="EMBL" id="KAK3260420.1"/>
    </source>
</evidence>
<dbReference type="InterPro" id="IPR011992">
    <property type="entry name" value="EF-hand-dom_pair"/>
</dbReference>
<dbReference type="PANTHER" id="PTHR45942">
    <property type="entry name" value="PROTEIN PHOSPATASE 3 REGULATORY SUBUNIT B ALPHA ISOFORM TYPE 1"/>
    <property type="match status" value="1"/>
</dbReference>
<dbReference type="EMBL" id="LGRX02017724">
    <property type="protein sequence ID" value="KAK3260420.1"/>
    <property type="molecule type" value="Genomic_DNA"/>
</dbReference>
<dbReference type="InterPro" id="IPR002048">
    <property type="entry name" value="EF_hand_dom"/>
</dbReference>
<dbReference type="InterPro" id="IPR018247">
    <property type="entry name" value="EF_Hand_1_Ca_BS"/>
</dbReference>
<dbReference type="Gene3D" id="1.10.238.10">
    <property type="entry name" value="EF-hand"/>
    <property type="match status" value="4"/>
</dbReference>